<gene>
    <name evidence="2" type="ordered locus">Fleli_1448</name>
</gene>
<accession>I4AIT9</accession>
<protein>
    <recommendedName>
        <fullName evidence="4">Lipoprotein</fullName>
    </recommendedName>
</protein>
<organism evidence="2 3">
    <name type="scientific">Bernardetia litoralis (strain ATCC 23117 / DSM 6794 / NBRC 15988 / NCIMB 1366 / Fx l1 / Sio-4)</name>
    <name type="common">Flexibacter litoralis</name>
    <dbReference type="NCBI Taxonomy" id="880071"/>
    <lineage>
        <taxon>Bacteria</taxon>
        <taxon>Pseudomonadati</taxon>
        <taxon>Bacteroidota</taxon>
        <taxon>Cytophagia</taxon>
        <taxon>Cytophagales</taxon>
        <taxon>Bernardetiaceae</taxon>
        <taxon>Bernardetia</taxon>
    </lineage>
</organism>
<evidence type="ECO:0000313" key="2">
    <source>
        <dbReference type="EMBL" id="AFM03874.1"/>
    </source>
</evidence>
<reference evidence="3" key="1">
    <citation type="submission" date="2012-06" db="EMBL/GenBank/DDBJ databases">
        <title>The complete genome of Flexibacter litoralis DSM 6794.</title>
        <authorList>
            <person name="Lucas S."/>
            <person name="Copeland A."/>
            <person name="Lapidus A."/>
            <person name="Glavina del Rio T."/>
            <person name="Dalin E."/>
            <person name="Tice H."/>
            <person name="Bruce D."/>
            <person name="Goodwin L."/>
            <person name="Pitluck S."/>
            <person name="Peters L."/>
            <person name="Ovchinnikova G."/>
            <person name="Lu M."/>
            <person name="Kyrpides N."/>
            <person name="Mavromatis K."/>
            <person name="Ivanova N."/>
            <person name="Brettin T."/>
            <person name="Detter J.C."/>
            <person name="Han C."/>
            <person name="Larimer F."/>
            <person name="Land M."/>
            <person name="Hauser L."/>
            <person name="Markowitz V."/>
            <person name="Cheng J.-F."/>
            <person name="Hugenholtz P."/>
            <person name="Woyke T."/>
            <person name="Wu D."/>
            <person name="Spring S."/>
            <person name="Lang E."/>
            <person name="Kopitz M."/>
            <person name="Brambilla E."/>
            <person name="Klenk H.-P."/>
            <person name="Eisen J.A."/>
        </authorList>
    </citation>
    <scope>NUCLEOTIDE SEQUENCE [LARGE SCALE GENOMIC DNA]</scope>
    <source>
        <strain evidence="3">ATCC 23117 / DSM 6794 / NBRC 15988 / NCIMB 1366 / Sio-4</strain>
    </source>
</reference>
<evidence type="ECO:0008006" key="4">
    <source>
        <dbReference type="Google" id="ProtNLM"/>
    </source>
</evidence>
<dbReference type="Proteomes" id="UP000006054">
    <property type="component" value="Chromosome"/>
</dbReference>
<dbReference type="PROSITE" id="PS51257">
    <property type="entry name" value="PROKAR_LIPOPROTEIN"/>
    <property type="match status" value="1"/>
</dbReference>
<dbReference type="KEGG" id="fli:Fleli_1448"/>
<dbReference type="STRING" id="880071.Fleli_1448"/>
<feature type="signal peptide" evidence="1">
    <location>
        <begin position="1"/>
        <end position="19"/>
    </location>
</feature>
<dbReference type="HOGENOM" id="CLU_1169278_0_0_10"/>
<feature type="chain" id="PRO_5003686170" description="Lipoprotein" evidence="1">
    <location>
        <begin position="20"/>
        <end position="235"/>
    </location>
</feature>
<keyword evidence="1" id="KW-0732">Signal</keyword>
<dbReference type="AlphaFoldDB" id="I4AIT9"/>
<dbReference type="EMBL" id="CP003345">
    <property type="protein sequence ID" value="AFM03874.1"/>
    <property type="molecule type" value="Genomic_DNA"/>
</dbReference>
<keyword evidence="3" id="KW-1185">Reference proteome</keyword>
<evidence type="ECO:0000256" key="1">
    <source>
        <dbReference type="SAM" id="SignalP"/>
    </source>
</evidence>
<evidence type="ECO:0000313" key="3">
    <source>
        <dbReference type="Proteomes" id="UP000006054"/>
    </source>
</evidence>
<sequence length="235" mass="27505" precursor="true">MKKTIYFILFLLLLFTACSKENEENIRPIIDLPCEEQGTYFLSATIGDSVLCYASDSTQDDIYSFVGIIRDLSDYYGKDTSILSIPIQHYDNNNERILTIHYTIPIYSKYEMKPFISIITPFYDRIDLVKSLDNKTYTTQNIDNTVPGATADFYITLATNNYNDWRESYLGRQDSSYIRLFDPVYLFDTQRNGGVMESHYRVSYETQTNLYDVRGNYLYPFKAKGTFLFYFLILN</sequence>
<proteinExistence type="predicted"/>
<name>I4AIT9_BERLS</name>
<dbReference type="RefSeq" id="WP_014797331.1">
    <property type="nucleotide sequence ID" value="NC_018018.1"/>
</dbReference>